<protein>
    <recommendedName>
        <fullName evidence="1">DUF7769 domain-containing protein</fullName>
    </recommendedName>
</protein>
<proteinExistence type="predicted"/>
<evidence type="ECO:0000259" key="1">
    <source>
        <dbReference type="Pfam" id="PF24964"/>
    </source>
</evidence>
<accession>J3LC73</accession>
<dbReference type="InterPro" id="IPR056671">
    <property type="entry name" value="DUF7769"/>
</dbReference>
<dbReference type="Gramene" id="OB02G22400.1">
    <property type="protein sequence ID" value="OB02G22400.1"/>
    <property type="gene ID" value="OB02G22400"/>
</dbReference>
<dbReference type="EnsemblPlants" id="OB02G22400.1">
    <property type="protein sequence ID" value="OB02G22400.1"/>
    <property type="gene ID" value="OB02G22400"/>
</dbReference>
<feature type="domain" description="DUF7769" evidence="1">
    <location>
        <begin position="171"/>
        <end position="225"/>
    </location>
</feature>
<evidence type="ECO:0000313" key="2">
    <source>
        <dbReference type="EnsemblPlants" id="OB02G22400.1"/>
    </source>
</evidence>
<dbReference type="Gene3D" id="3.30.420.10">
    <property type="entry name" value="Ribonuclease H-like superfamily/Ribonuclease H"/>
    <property type="match status" value="1"/>
</dbReference>
<dbReference type="Pfam" id="PF24964">
    <property type="entry name" value="DUF7769"/>
    <property type="match status" value="1"/>
</dbReference>
<evidence type="ECO:0000313" key="3">
    <source>
        <dbReference type="Proteomes" id="UP000006038"/>
    </source>
</evidence>
<keyword evidence="3" id="KW-1185">Reference proteome</keyword>
<dbReference type="Proteomes" id="UP000006038">
    <property type="component" value="Unassembled WGS sequence"/>
</dbReference>
<dbReference type="PANTHER" id="PTHR47169">
    <property type="entry name" value="OS01G0541250 PROTEIN"/>
    <property type="match status" value="1"/>
</dbReference>
<dbReference type="HOGENOM" id="CLU_032691_0_1_1"/>
<dbReference type="PANTHER" id="PTHR47169:SF2">
    <property type="entry name" value="OS01G0541250 PROTEIN"/>
    <property type="match status" value="1"/>
</dbReference>
<dbReference type="eggNOG" id="ENOG502QQNW">
    <property type="taxonomic scope" value="Eukaryota"/>
</dbReference>
<sequence length="592" mass="67441">MEEGYEIPDLNLDPGVQVQVLHDDHRVQEILQVEGHEILDFNMYNVVQGDAVRHEDDELPNLNQIFGAYEEDVVQDQHQDPAMQEASFFNGWSAQEFCHLNMETASYGEDDITFEDYEIFDVQDQSNYTDKEDFQVYSSHVDVVFDEEELDTSSDDSATEPEIIKRRKYYSEVEKTSIYGALLASSINGKLVARDTIAKIAAMFDVRRRVVQDIWTKAKKCAAAGVEVDIKSKKPGNCGRKRSAIDLAQVLTVPLNSRGSIRSLAAALSATKSTVHRSFMDGRLRRHSNSIKPYLKEANKKQRLEFCVSMLDPGTVHDEPRFTDMQNIVHIDEKWFNATSKNRTFYLVFNEDDPERCVQNKNSIDKVIFLSALAKPRYDEEGHCYFDGKLGIWPFVRKEPAQRSSHNRPKGTLVTKSITVSRETSRAFLITKVIPAIASSWPREDVGKTIWIQQDNARTHILPNDEAFALAVAQVGLDIRIMNQPPNSPDMNVLDLGFFASLQSKTYLRNCSNMDELISNVEEEYNGYDSNLVNRVFLTLQSCFIQVMKADGGNGYKIPHMNKERLERLDMLPTSLTCDIALYNKVKQTLLN</sequence>
<dbReference type="OMA" id="LRYCADK"/>
<dbReference type="InterPro" id="IPR036397">
    <property type="entry name" value="RNaseH_sf"/>
</dbReference>
<name>J3LC73_ORYBR</name>
<dbReference type="AlphaFoldDB" id="J3LC73"/>
<dbReference type="GO" id="GO:0003676">
    <property type="term" value="F:nucleic acid binding"/>
    <property type="evidence" value="ECO:0007669"/>
    <property type="project" value="InterPro"/>
</dbReference>
<reference evidence="2" key="1">
    <citation type="submission" date="2013-04" db="UniProtKB">
        <authorList>
            <consortium name="EnsemblPlants"/>
        </authorList>
    </citation>
    <scope>IDENTIFICATION</scope>
</reference>
<organism evidence="2">
    <name type="scientific">Oryza brachyantha</name>
    <name type="common">malo sina</name>
    <dbReference type="NCBI Taxonomy" id="4533"/>
    <lineage>
        <taxon>Eukaryota</taxon>
        <taxon>Viridiplantae</taxon>
        <taxon>Streptophyta</taxon>
        <taxon>Embryophyta</taxon>
        <taxon>Tracheophyta</taxon>
        <taxon>Spermatophyta</taxon>
        <taxon>Magnoliopsida</taxon>
        <taxon>Liliopsida</taxon>
        <taxon>Poales</taxon>
        <taxon>Poaceae</taxon>
        <taxon>BOP clade</taxon>
        <taxon>Oryzoideae</taxon>
        <taxon>Oryzeae</taxon>
        <taxon>Oryzinae</taxon>
        <taxon>Oryza</taxon>
    </lineage>
</organism>